<evidence type="ECO:0000256" key="3">
    <source>
        <dbReference type="PIRSR" id="PIRSR639383-2"/>
    </source>
</evidence>
<dbReference type="Pfam" id="PF01230">
    <property type="entry name" value="HIT"/>
    <property type="match status" value="1"/>
</dbReference>
<dbReference type="PROSITE" id="PS51084">
    <property type="entry name" value="HIT_2"/>
    <property type="match status" value="1"/>
</dbReference>
<name>A0A7V5VFB1_CALAY</name>
<reference evidence="6" key="1">
    <citation type="journal article" date="2020" name="mSystems">
        <title>Genome- and Community-Level Interaction Insights into Carbon Utilization and Element Cycling Functions of Hydrothermarchaeota in Hydrothermal Sediment.</title>
        <authorList>
            <person name="Zhou Z."/>
            <person name="Liu Y."/>
            <person name="Xu W."/>
            <person name="Pan J."/>
            <person name="Luo Z.H."/>
            <person name="Li M."/>
        </authorList>
    </citation>
    <scope>NUCLEOTIDE SEQUENCE [LARGE SCALE GENOMIC DNA]</scope>
    <source>
        <strain evidence="6">HyVt-460</strain>
    </source>
</reference>
<dbReference type="InterPro" id="IPR036265">
    <property type="entry name" value="HIT-like_sf"/>
</dbReference>
<dbReference type="Gene3D" id="3.30.428.10">
    <property type="entry name" value="HIT-like"/>
    <property type="match status" value="1"/>
</dbReference>
<dbReference type="InterPro" id="IPR052908">
    <property type="entry name" value="AP-4-A_phosphorylase"/>
</dbReference>
<dbReference type="SUPFAM" id="SSF54197">
    <property type="entry name" value="HIT-like"/>
    <property type="match status" value="1"/>
</dbReference>
<dbReference type="CDD" id="cd01275">
    <property type="entry name" value="FHIT"/>
    <property type="match status" value="1"/>
</dbReference>
<dbReference type="GO" id="GO:0003824">
    <property type="term" value="F:catalytic activity"/>
    <property type="evidence" value="ECO:0007669"/>
    <property type="project" value="InterPro"/>
</dbReference>
<feature type="active site" description="Tele-AMP-histidine intermediate" evidence="2">
    <location>
        <position position="121"/>
    </location>
</feature>
<dbReference type="PANTHER" id="PTHR42997">
    <property type="entry name" value="HIT FAMILY HYDROLASE"/>
    <property type="match status" value="1"/>
</dbReference>
<dbReference type="GO" id="GO:0000166">
    <property type="term" value="F:nucleotide binding"/>
    <property type="evidence" value="ECO:0007669"/>
    <property type="project" value="UniProtKB-KW"/>
</dbReference>
<dbReference type="EMBL" id="DRLI01000232">
    <property type="protein sequence ID" value="HHM02543.1"/>
    <property type="molecule type" value="Genomic_DNA"/>
</dbReference>
<dbReference type="InterPro" id="IPR039383">
    <property type="entry name" value="FHIT"/>
</dbReference>
<evidence type="ECO:0000256" key="1">
    <source>
        <dbReference type="ARBA" id="ARBA00022741"/>
    </source>
</evidence>
<sequence>MEHMWAPWRMAYIAGDEEKTEGCIFCVFPQKEDDRRYLIVYRSKHCFVILNKFPYNNGHIMVVPYRHTHDLLELTSPEQQDCQQTINRAIRALRGVYKPDAINLGMNMGRAAGAGIDAHIHYHLVPRWNGDTNFMPVIAGTKVISESLEQSWKLLSDAMREMD</sequence>
<evidence type="ECO:0000313" key="6">
    <source>
        <dbReference type="EMBL" id="HHM02543.1"/>
    </source>
</evidence>
<feature type="domain" description="HIT" evidence="5">
    <location>
        <begin position="24"/>
        <end position="134"/>
    </location>
</feature>
<dbReference type="Proteomes" id="UP000885771">
    <property type="component" value="Unassembled WGS sequence"/>
</dbReference>
<proteinExistence type="predicted"/>
<comment type="caution">
    <text evidence="6">The sequence shown here is derived from an EMBL/GenBank/DDBJ whole genome shotgun (WGS) entry which is preliminary data.</text>
</comment>
<dbReference type="AlphaFoldDB" id="A0A7V5VFB1"/>
<feature type="binding site" evidence="3">
    <location>
        <position position="123"/>
    </location>
    <ligand>
        <name>substrate</name>
    </ligand>
</feature>
<feature type="short sequence motif" description="Histidine triad motif" evidence="4">
    <location>
        <begin position="119"/>
        <end position="123"/>
    </location>
</feature>
<keyword evidence="1" id="KW-0547">Nucleotide-binding</keyword>
<dbReference type="InterPro" id="IPR011146">
    <property type="entry name" value="HIT-like"/>
</dbReference>
<dbReference type="PANTHER" id="PTHR42997:SF1">
    <property type="entry name" value="AP-4-A PHOSPHORYLASE"/>
    <property type="match status" value="1"/>
</dbReference>
<evidence type="ECO:0000256" key="2">
    <source>
        <dbReference type="PIRSR" id="PIRSR639383-1"/>
    </source>
</evidence>
<accession>A0A7V5VFB1</accession>
<evidence type="ECO:0000256" key="4">
    <source>
        <dbReference type="PROSITE-ProRule" id="PRU00464"/>
    </source>
</evidence>
<gene>
    <name evidence="6" type="ORF">ENJ15_05970</name>
</gene>
<protein>
    <submittedName>
        <fullName evidence="6">HIT domain-containing protein</fullName>
    </submittedName>
</protein>
<evidence type="ECO:0000259" key="5">
    <source>
        <dbReference type="PROSITE" id="PS51084"/>
    </source>
</evidence>
<feature type="binding site" evidence="3">
    <location>
        <position position="51"/>
    </location>
    <ligand>
        <name>substrate</name>
    </ligand>
</feature>
<organism evidence="6">
    <name type="scientific">Caldithrix abyssi</name>
    <dbReference type="NCBI Taxonomy" id="187145"/>
    <lineage>
        <taxon>Bacteria</taxon>
        <taxon>Pseudomonadati</taxon>
        <taxon>Calditrichota</taxon>
        <taxon>Calditrichia</taxon>
        <taxon>Calditrichales</taxon>
        <taxon>Calditrichaceae</taxon>
        <taxon>Caldithrix</taxon>
    </lineage>
</organism>